<evidence type="ECO:0000256" key="8">
    <source>
        <dbReference type="ARBA" id="ARBA00022840"/>
    </source>
</evidence>
<dbReference type="Gene3D" id="3.30.1180.20">
    <property type="entry name" value="Dihydroxyacetone kinase, domain 2"/>
    <property type="match status" value="1"/>
</dbReference>
<keyword evidence="6" id="KW-0418">Kinase</keyword>
<evidence type="ECO:0000256" key="3">
    <source>
        <dbReference type="ARBA" id="ARBA00008757"/>
    </source>
</evidence>
<feature type="domain" description="DhaK" evidence="13">
    <location>
        <begin position="9"/>
        <end position="396"/>
    </location>
</feature>
<dbReference type="UniPathway" id="UPA00617">
    <property type="reaction ID" value="UER00669"/>
</dbReference>
<evidence type="ECO:0000256" key="5">
    <source>
        <dbReference type="ARBA" id="ARBA00022741"/>
    </source>
</evidence>
<reference evidence="14 15" key="1">
    <citation type="submission" date="2019-12" db="EMBL/GenBank/DDBJ databases">
        <authorList>
            <person name="Floudas D."/>
            <person name="Bentzer J."/>
            <person name="Ahren D."/>
            <person name="Johansson T."/>
            <person name="Persson P."/>
            <person name="Tunlid A."/>
        </authorList>
    </citation>
    <scope>NUCLEOTIDE SEQUENCE [LARGE SCALE GENOMIC DNA]</scope>
    <source>
        <strain evidence="14 15">CBS 102.39</strain>
    </source>
</reference>
<dbReference type="GO" id="GO:0004371">
    <property type="term" value="F:glycerone kinase activity"/>
    <property type="evidence" value="ECO:0007669"/>
    <property type="project" value="UniProtKB-EC"/>
</dbReference>
<name>A0A8H4VTJ3_9AGAR</name>
<evidence type="ECO:0000256" key="7">
    <source>
        <dbReference type="ARBA" id="ARBA00022798"/>
    </source>
</evidence>
<dbReference type="PROSITE" id="PS51481">
    <property type="entry name" value="DHAK"/>
    <property type="match status" value="1"/>
</dbReference>
<evidence type="ECO:0000259" key="13">
    <source>
        <dbReference type="PROSITE" id="PS51481"/>
    </source>
</evidence>
<evidence type="ECO:0000256" key="10">
    <source>
        <dbReference type="ARBA" id="ARBA00048898"/>
    </source>
</evidence>
<dbReference type="GO" id="GO:0005829">
    <property type="term" value="C:cytosol"/>
    <property type="evidence" value="ECO:0007669"/>
    <property type="project" value="TreeGrafter"/>
</dbReference>
<dbReference type="GO" id="GO:0005524">
    <property type="term" value="F:ATP binding"/>
    <property type="evidence" value="ECO:0007669"/>
    <property type="project" value="UniProtKB-KW"/>
</dbReference>
<dbReference type="InterPro" id="IPR004006">
    <property type="entry name" value="DhaK_dom"/>
</dbReference>
<evidence type="ECO:0000256" key="6">
    <source>
        <dbReference type="ARBA" id="ARBA00022777"/>
    </source>
</evidence>
<dbReference type="SMART" id="SM01120">
    <property type="entry name" value="Dak2"/>
    <property type="match status" value="1"/>
</dbReference>
<accession>A0A8H4VTJ3</accession>
<keyword evidence="8" id="KW-0067">ATP-binding</keyword>
<dbReference type="Pfam" id="PF02734">
    <property type="entry name" value="Dak2"/>
    <property type="match status" value="1"/>
</dbReference>
<feature type="domain" description="DhaL" evidence="12">
    <location>
        <begin position="445"/>
        <end position="653"/>
    </location>
</feature>
<comment type="caution">
    <text evidence="14">The sequence shown here is derived from an EMBL/GenBank/DDBJ whole genome shotgun (WGS) entry which is preliminary data.</text>
</comment>
<comment type="pathway">
    <text evidence="2">Polyol metabolism; glycerol fermentation; glycerone phosphate from glycerol (oxidative route): step 2/2.</text>
</comment>
<keyword evidence="15" id="KW-1185">Reference proteome</keyword>
<dbReference type="SUPFAM" id="SSF101473">
    <property type="entry name" value="DhaL-like"/>
    <property type="match status" value="1"/>
</dbReference>
<evidence type="ECO:0008006" key="16">
    <source>
        <dbReference type="Google" id="ProtNLM"/>
    </source>
</evidence>
<dbReference type="SUPFAM" id="SSF82549">
    <property type="entry name" value="DAK1/DegV-like"/>
    <property type="match status" value="1"/>
</dbReference>
<dbReference type="Gene3D" id="3.40.50.10440">
    <property type="entry name" value="Dihydroxyacetone kinase, domain 1"/>
    <property type="match status" value="1"/>
</dbReference>
<evidence type="ECO:0000256" key="2">
    <source>
        <dbReference type="ARBA" id="ARBA00004778"/>
    </source>
</evidence>
<dbReference type="PANTHER" id="PTHR28629:SF14">
    <property type="entry name" value="DIHYDROXYACETONE KINASE 1"/>
    <property type="match status" value="1"/>
</dbReference>
<dbReference type="Proteomes" id="UP000521872">
    <property type="component" value="Unassembled WGS sequence"/>
</dbReference>
<dbReference type="PANTHER" id="PTHR28629">
    <property type="entry name" value="TRIOKINASE/FMN CYCLASE"/>
    <property type="match status" value="1"/>
</dbReference>
<dbReference type="FunFam" id="3.30.1180.20:FF:000001">
    <property type="entry name" value="Dihydroxyacetone kinase 1"/>
    <property type="match status" value="1"/>
</dbReference>
<organism evidence="14 15">
    <name type="scientific">Agrocybe pediades</name>
    <dbReference type="NCBI Taxonomy" id="84607"/>
    <lineage>
        <taxon>Eukaryota</taxon>
        <taxon>Fungi</taxon>
        <taxon>Dikarya</taxon>
        <taxon>Basidiomycota</taxon>
        <taxon>Agaricomycotina</taxon>
        <taxon>Agaricomycetes</taxon>
        <taxon>Agaricomycetidae</taxon>
        <taxon>Agaricales</taxon>
        <taxon>Agaricineae</taxon>
        <taxon>Strophariaceae</taxon>
        <taxon>Agrocybe</taxon>
    </lineage>
</organism>
<dbReference type="PROSITE" id="PS51480">
    <property type="entry name" value="DHAL"/>
    <property type="match status" value="1"/>
</dbReference>
<dbReference type="Pfam" id="PF02733">
    <property type="entry name" value="Dak1"/>
    <property type="match status" value="1"/>
</dbReference>
<evidence type="ECO:0000256" key="9">
    <source>
        <dbReference type="ARBA" id="ARBA00047974"/>
    </source>
</evidence>
<comment type="catalytic activity">
    <reaction evidence="9">
        <text>D-glyceraldehyde + ATP = D-glyceraldehyde 3-phosphate + ADP + H(+)</text>
        <dbReference type="Rhea" id="RHEA:13941"/>
        <dbReference type="ChEBI" id="CHEBI:15378"/>
        <dbReference type="ChEBI" id="CHEBI:17378"/>
        <dbReference type="ChEBI" id="CHEBI:30616"/>
        <dbReference type="ChEBI" id="CHEBI:59776"/>
        <dbReference type="ChEBI" id="CHEBI:456216"/>
        <dbReference type="EC" id="2.7.1.28"/>
    </reaction>
</comment>
<keyword evidence="7" id="KW-0319">Glycerol metabolism</keyword>
<evidence type="ECO:0000313" key="15">
    <source>
        <dbReference type="Proteomes" id="UP000521872"/>
    </source>
</evidence>
<gene>
    <name evidence="14" type="ORF">D9613_008962</name>
</gene>
<protein>
    <recommendedName>
        <fullName evidence="16">Dihydroxyacetone kinase</fullName>
    </recommendedName>
</protein>
<dbReference type="InterPro" id="IPR050861">
    <property type="entry name" value="Dihydroxyacetone_Kinase"/>
</dbReference>
<comment type="function">
    <text evidence="1">Catalyzes both the phosphorylation of dihydroxyacetone and of glyceraldehyde.</text>
</comment>
<evidence type="ECO:0000256" key="4">
    <source>
        <dbReference type="ARBA" id="ARBA00022679"/>
    </source>
</evidence>
<proteinExistence type="inferred from homology"/>
<evidence type="ECO:0000259" key="12">
    <source>
        <dbReference type="PROSITE" id="PS51480"/>
    </source>
</evidence>
<keyword evidence="5" id="KW-0547">Nucleotide-binding</keyword>
<evidence type="ECO:0000313" key="14">
    <source>
        <dbReference type="EMBL" id="KAF4622226.1"/>
    </source>
</evidence>
<dbReference type="EMBL" id="JAACJL010000002">
    <property type="protein sequence ID" value="KAF4622226.1"/>
    <property type="molecule type" value="Genomic_DNA"/>
</dbReference>
<dbReference type="GO" id="GO:0050354">
    <property type="term" value="F:triokinase activity"/>
    <property type="evidence" value="ECO:0007669"/>
    <property type="project" value="UniProtKB-EC"/>
</dbReference>
<dbReference type="Gene3D" id="1.25.40.340">
    <property type="match status" value="1"/>
</dbReference>
<dbReference type="FunFam" id="1.25.40.340:FF:000001">
    <property type="entry name" value="Dihydroxyacetone kinase 1"/>
    <property type="match status" value="1"/>
</dbReference>
<dbReference type="InterPro" id="IPR036117">
    <property type="entry name" value="DhaL_dom_sf"/>
</dbReference>
<evidence type="ECO:0000256" key="1">
    <source>
        <dbReference type="ARBA" id="ARBA00003264"/>
    </source>
</evidence>
<comment type="catalytic activity">
    <reaction evidence="10">
        <text>dihydroxyacetone + ATP = dihydroxyacetone phosphate + ADP + H(+)</text>
        <dbReference type="Rhea" id="RHEA:15773"/>
        <dbReference type="ChEBI" id="CHEBI:15378"/>
        <dbReference type="ChEBI" id="CHEBI:16016"/>
        <dbReference type="ChEBI" id="CHEBI:30616"/>
        <dbReference type="ChEBI" id="CHEBI:57642"/>
        <dbReference type="ChEBI" id="CHEBI:456216"/>
        <dbReference type="EC" id="2.7.1.29"/>
    </reaction>
</comment>
<dbReference type="GO" id="GO:0019588">
    <property type="term" value="P:anaerobic glycerol catabolic process"/>
    <property type="evidence" value="ECO:0007669"/>
    <property type="project" value="UniProtKB-UniPathway"/>
</dbReference>
<sequence length="658" mass="69295">MSKKHLYDSAEGLVLNSLRGAVALNPALKLHEPSKTVYVQRLPVSPTSHSAHGRTKKDAKRVAVISGGGAGHEPAHAGYTGKGMLAACVSGDVFASPSAKQILKAIQLASESFSYITPSRAEDAGNEKEERADVLAIINNYTGDRLNFGLALEKARVFLGPKGVNVDSVVVADDVSLLKSNGNGLVGPRGLGANILVCKVLGALADSGARLEVVKAYGDALSGNLVSLGVGLEHCHVPGRAKDVGPGLGDDECEIGLGLHNEPGVMKAKLEKDPGSLLERMIDMLLDSKERLRKECIEGGVVLFVNNLGGMSQLEMGAVVQDVTSRLAGLNIELRRIYCSSYMTSLNAPGFSISLVNVRGLHNSLIGNAKYNDILEDLLAINLERLLDAPTDALAWVGARTSWETTRNHGVENVQAHPDAIADLGASPLEGDKRIGDVVESISSTRVKSCIREACLRVLSVERELTEYDTIVGDGDCGETFARGANAILSSLDGNKLTFEGHSYASVMLQIADILEDSMGGTIGALLAIFMNGLSTSLQKTHDVQHGGSPWREVLPEALHTLSAYTPAQIGDRTIIDALSPFCSALRSGKTLKEAVKSARIGAEDTREMKPSLGRATYSTSTSDSSSALASSHGLPPDPGAWGIVAILEGLLAGMEGA</sequence>
<feature type="region of interest" description="Disordered" evidence="11">
    <location>
        <begin position="611"/>
        <end position="634"/>
    </location>
</feature>
<feature type="compositionally biased region" description="Low complexity" evidence="11">
    <location>
        <begin position="616"/>
        <end position="632"/>
    </location>
</feature>
<dbReference type="AlphaFoldDB" id="A0A8H4VTJ3"/>
<evidence type="ECO:0000256" key="11">
    <source>
        <dbReference type="SAM" id="MobiDB-lite"/>
    </source>
</evidence>
<comment type="similarity">
    <text evidence="3">Belongs to the dihydroxyacetone kinase (DAK) family.</text>
</comment>
<dbReference type="InterPro" id="IPR004007">
    <property type="entry name" value="DhaL_dom"/>
</dbReference>
<keyword evidence="4" id="KW-0808">Transferase</keyword>